<feature type="compositionally biased region" description="Polar residues" evidence="1">
    <location>
        <begin position="380"/>
        <end position="389"/>
    </location>
</feature>
<protein>
    <recommendedName>
        <fullName evidence="2">PB1 domain-containing protein</fullName>
    </recommendedName>
</protein>
<dbReference type="Gramene" id="ERM93777">
    <property type="protein sequence ID" value="ERM93777"/>
    <property type="gene ID" value="AMTR_s00004p00270220"/>
</dbReference>
<dbReference type="FunFam" id="3.10.20.90:FF:000058">
    <property type="entry name" value="Octicosapeptide/phox/Bem1p domain kinase superfamily protein"/>
    <property type="match status" value="1"/>
</dbReference>
<dbReference type="PANTHER" id="PTHR31066">
    <property type="entry name" value="OS05G0427100 PROTEIN-RELATED"/>
    <property type="match status" value="1"/>
</dbReference>
<dbReference type="InterPro" id="IPR053198">
    <property type="entry name" value="Gynoecium_Dev_Regulator"/>
</dbReference>
<feature type="region of interest" description="Disordered" evidence="1">
    <location>
        <begin position="150"/>
        <end position="178"/>
    </location>
</feature>
<evidence type="ECO:0000313" key="3">
    <source>
        <dbReference type="EMBL" id="ERM93777.1"/>
    </source>
</evidence>
<dbReference type="HOGENOM" id="CLU_003108_0_1_1"/>
<dbReference type="Proteomes" id="UP000017836">
    <property type="component" value="Unassembled WGS sequence"/>
</dbReference>
<evidence type="ECO:0000256" key="1">
    <source>
        <dbReference type="SAM" id="MobiDB-lite"/>
    </source>
</evidence>
<feature type="region of interest" description="Disordered" evidence="1">
    <location>
        <begin position="1"/>
        <end position="50"/>
    </location>
</feature>
<evidence type="ECO:0000259" key="2">
    <source>
        <dbReference type="SMART" id="SM00666"/>
    </source>
</evidence>
<reference evidence="4" key="1">
    <citation type="journal article" date="2013" name="Science">
        <title>The Amborella genome and the evolution of flowering plants.</title>
        <authorList>
            <consortium name="Amborella Genome Project"/>
        </authorList>
    </citation>
    <scope>NUCLEOTIDE SEQUENCE [LARGE SCALE GENOMIC DNA]</scope>
</reference>
<dbReference type="PANTHER" id="PTHR31066:SF97">
    <property type="entry name" value="OS03G0401100 PROTEIN"/>
    <property type="match status" value="1"/>
</dbReference>
<accession>W1NDM6</accession>
<dbReference type="Gene3D" id="3.10.20.90">
    <property type="entry name" value="Phosphatidylinositol 3-kinase Catalytic Subunit, Chain A, domain 1"/>
    <property type="match status" value="1"/>
</dbReference>
<feature type="region of interest" description="Disordered" evidence="1">
    <location>
        <begin position="349"/>
        <end position="399"/>
    </location>
</feature>
<name>W1NDM6_AMBTC</name>
<gene>
    <name evidence="3" type="ORF">AMTR_s00004p00270220</name>
</gene>
<feature type="compositionally biased region" description="Basic and acidic residues" evidence="1">
    <location>
        <begin position="1"/>
        <end position="13"/>
    </location>
</feature>
<dbReference type="CDD" id="cd06410">
    <property type="entry name" value="PB1_UP2"/>
    <property type="match status" value="1"/>
</dbReference>
<dbReference type="SMART" id="SM00666">
    <property type="entry name" value="PB1"/>
    <property type="match status" value="1"/>
</dbReference>
<feature type="region of interest" description="Disordered" evidence="1">
    <location>
        <begin position="523"/>
        <end position="571"/>
    </location>
</feature>
<organism evidence="3 4">
    <name type="scientific">Amborella trichopoda</name>
    <dbReference type="NCBI Taxonomy" id="13333"/>
    <lineage>
        <taxon>Eukaryota</taxon>
        <taxon>Viridiplantae</taxon>
        <taxon>Streptophyta</taxon>
        <taxon>Embryophyta</taxon>
        <taxon>Tracheophyta</taxon>
        <taxon>Spermatophyta</taxon>
        <taxon>Magnoliopsida</taxon>
        <taxon>Amborellales</taxon>
        <taxon>Amborellaceae</taxon>
        <taxon>Amborella</taxon>
    </lineage>
</organism>
<dbReference type="AlphaFoldDB" id="W1NDM6"/>
<feature type="domain" description="PB1" evidence="2">
    <location>
        <begin position="199"/>
        <end position="288"/>
    </location>
</feature>
<dbReference type="Pfam" id="PF00564">
    <property type="entry name" value="PB1"/>
    <property type="match status" value="1"/>
</dbReference>
<proteinExistence type="predicted"/>
<sequence length="1006" mass="110529">MERKQELPRDHSDSYSYNSMNRRNDGLSGAEGPKSFHDTSYVPDANPRPPEFVLSSGGGWNYSVQTGEEFEFMQAKAFIPPSSVSYHVTTSETINNQCDTTTYQDFQGILGIQCSGSDVSMFGGGEKGRFKEREGKAQHEFRTSSYHRLTGGHSIEEGSNRGGAPYSEHGYISSGTSDGSVSGKMKFLCSYGGRILPRPSDGKLRYVGGVTRIISIRRDITWEELMRKILTIYDHATVIKYQLPGEELDALVSVSCDEDIQNMLEEYIALESIEGSQTQSMKLRIFLFSASEFDEGHLDMRGGEGSSELQYVVAVNGIDSGMRKSPSGDGLGSASSHHLDQVLSLDMRREKESQTIPVPSNPNVPSSVPTPQSSCGNFDGLSNTTSNKEPQLAPLHDSGHDNFFATNAHDIDSHRVAPPSVPSKLVEPSQYPPFGMSSSEKPLNEQLSSKLSGFSENIQTSQQRDALLGVEKPQGEVVLPQQRTEYENMLPLENELISPTLLPHPVPQREIFSTKQPEVVPQVESSGLRNQGTLHADLNKPGLSYSKEQDLPFATPLPDKGNSPVPSSQDREDLMHADGISISDAPIASQDQESNNDFSTVSAEGGASLFDYGYYQEPYVPQRVFRSERIPRSQMDSLNRLSKSDDSINTHYWMVDPPRESIDPFHEEFPASSQGTEPTILTTKAPLPYPNPSTLVDGLMQFQGYKDLAESISQAKQSSPIVSDHGEKSEYQQTSHHVEKPASLFPADEWESLSKHQKVSASGVLDEPWWGTMPDESHKVVTNVTSTPKYQGDNLIDVEDNVSSDLLSDIFSRANIANDPSGISVAPGVVKDEAGVSLNMPNHEPQRWSFFRNLAKDISLIDQDHMSYSSPPIKFEGVDQRAYDFSHFKGEGISFSCEVSQADFDKGIHREASGMVGDVSISLQTDFPHSGVNLPRVLDKDGEIQAVGEVLYSKAADGVIISTPDSDYEESKMEDKNTGAAILDAMAALGDFDYSDLQCSSKMYAG</sequence>
<feature type="compositionally biased region" description="Low complexity" evidence="1">
    <location>
        <begin position="357"/>
        <end position="374"/>
    </location>
</feature>
<dbReference type="eggNOG" id="KOG0192">
    <property type="taxonomic scope" value="Eukaryota"/>
</dbReference>
<evidence type="ECO:0000313" key="4">
    <source>
        <dbReference type="Proteomes" id="UP000017836"/>
    </source>
</evidence>
<keyword evidence="4" id="KW-1185">Reference proteome</keyword>
<dbReference type="EMBL" id="KI397628">
    <property type="protein sequence ID" value="ERM93777.1"/>
    <property type="molecule type" value="Genomic_DNA"/>
</dbReference>
<dbReference type="OMA" id="THIICIS"/>
<dbReference type="InterPro" id="IPR000270">
    <property type="entry name" value="PB1_dom"/>
</dbReference>
<feature type="compositionally biased region" description="Polar residues" evidence="1">
    <location>
        <begin position="523"/>
        <end position="533"/>
    </location>
</feature>
<dbReference type="SUPFAM" id="SSF54277">
    <property type="entry name" value="CAD &amp; PB1 domains"/>
    <property type="match status" value="1"/>
</dbReference>